<dbReference type="NCBIfam" id="TIGR03999">
    <property type="entry name" value="thiol_BshA"/>
    <property type="match status" value="1"/>
</dbReference>
<evidence type="ECO:0000313" key="4">
    <source>
        <dbReference type="Proteomes" id="UP001229955"/>
    </source>
</evidence>
<dbReference type="GO" id="GO:0016757">
    <property type="term" value="F:glycosyltransferase activity"/>
    <property type="evidence" value="ECO:0007669"/>
    <property type="project" value="InterPro"/>
</dbReference>
<accession>A0AA49JZ95</accession>
<dbReference type="KEGG" id="pspc:Strain318_001360"/>
<dbReference type="SUPFAM" id="SSF53756">
    <property type="entry name" value="UDP-Glycosyltransferase/glycogen phosphorylase"/>
    <property type="match status" value="1"/>
</dbReference>
<dbReference type="GO" id="GO:0071793">
    <property type="term" value="P:bacillithiol biosynthetic process"/>
    <property type="evidence" value="ECO:0007669"/>
    <property type="project" value="InterPro"/>
</dbReference>
<dbReference type="Proteomes" id="UP001229955">
    <property type="component" value="Chromosome"/>
</dbReference>
<dbReference type="Gene3D" id="3.40.50.2000">
    <property type="entry name" value="Glycogen Phosphorylase B"/>
    <property type="match status" value="2"/>
</dbReference>
<evidence type="ECO:0000259" key="1">
    <source>
        <dbReference type="Pfam" id="PF13439"/>
    </source>
</evidence>
<dbReference type="EMBL" id="CP130613">
    <property type="protein sequence ID" value="WKW14995.1"/>
    <property type="molecule type" value="Genomic_DNA"/>
</dbReference>
<dbReference type="InterPro" id="IPR028098">
    <property type="entry name" value="Glyco_trans_4-like_N"/>
</dbReference>
<organism evidence="2">
    <name type="scientific">Pseudogemmatithrix spongiicola</name>
    <dbReference type="NCBI Taxonomy" id="3062599"/>
    <lineage>
        <taxon>Bacteria</taxon>
        <taxon>Pseudomonadati</taxon>
        <taxon>Gemmatimonadota</taxon>
        <taxon>Gemmatimonadia</taxon>
        <taxon>Gemmatimonadales</taxon>
        <taxon>Gemmatimonadaceae</taxon>
        <taxon>Pseudogemmatithrix</taxon>
    </lineage>
</organism>
<proteinExistence type="predicted"/>
<dbReference type="RefSeq" id="WP_367887761.1">
    <property type="nucleotide sequence ID" value="NZ_CP130612.1"/>
</dbReference>
<keyword evidence="4" id="KW-1185">Reference proteome</keyword>
<reference evidence="2" key="1">
    <citation type="submission" date="2023-07" db="EMBL/GenBank/DDBJ databases">
        <authorList>
            <person name="Haufschild T."/>
            <person name="Kallscheuer N."/>
            <person name="Hammer J."/>
            <person name="Kohn T."/>
            <person name="Kabuu M."/>
            <person name="Jogler M."/>
            <person name="Wohfarth N."/>
            <person name="Heuer A."/>
            <person name="Rohde M."/>
            <person name="van Teeseling M.C.F."/>
            <person name="Jogler C."/>
        </authorList>
    </citation>
    <scope>NUCLEOTIDE SEQUENCE</scope>
    <source>
        <strain evidence="2">Strain 138</strain>
        <strain evidence="3">Strain 318</strain>
    </source>
</reference>
<dbReference type="EMBL" id="CP130612">
    <property type="protein sequence ID" value="WKW12086.1"/>
    <property type="molecule type" value="Genomic_DNA"/>
</dbReference>
<dbReference type="InterPro" id="IPR050194">
    <property type="entry name" value="Glycosyltransferase_grp1"/>
</dbReference>
<dbReference type="PANTHER" id="PTHR45947">
    <property type="entry name" value="SULFOQUINOVOSYL TRANSFERASE SQD2"/>
    <property type="match status" value="1"/>
</dbReference>
<gene>
    <name evidence="2" type="primary">bshA</name>
    <name evidence="2" type="ORF">Strain138_001360</name>
    <name evidence="3" type="ORF">Strain318_001360</name>
</gene>
<sequence>MKVGITCYPTYGGSGAVATELGIALAARGHEVHFITYEHPFRLPHFLPRVHFHEVNIGNYPLFEYPPYDLALAVRMHDVVLSQGLDLLHVHYAIPHATSAWIAKEMLATQGRKLPVVTTLHGTDITIVGQDHSYQAITRFSIERSDRITSVSQWLKDETIKAFGCENCRVDVIPNFVDPVEFDRAKHGDALRQELGRGNPVLMHISNFRPVKRVRDVVRVFAKVRAQRAATLVMVGDGPDRGAAEDEARTQGVYEDVRFLGRIDDVAPLLAAADLYIFPSQTESFGLSALEALASGVPVVASAVGGVPEVVKDGVTGALRPLGDVDGMAAAAVALLEPARWAAASAAAVADARSRFSTGQIVARYEQLYAEALAAVR</sequence>
<evidence type="ECO:0000313" key="3">
    <source>
        <dbReference type="EMBL" id="WKW14995.1"/>
    </source>
</evidence>
<feature type="domain" description="Glycosyltransferase subfamily 4-like N-terminal" evidence="1">
    <location>
        <begin position="11"/>
        <end position="179"/>
    </location>
</feature>
<protein>
    <submittedName>
        <fullName evidence="2">N-acetyl-alpha-D-glucosaminyl L-malate synthase BshA</fullName>
    </submittedName>
</protein>
<evidence type="ECO:0000313" key="2">
    <source>
        <dbReference type="EMBL" id="WKW12086.1"/>
    </source>
</evidence>
<dbReference type="AlphaFoldDB" id="A0AA49Q4R1"/>
<dbReference type="Pfam" id="PF13439">
    <property type="entry name" value="Glyco_transf_4"/>
    <property type="match status" value="1"/>
</dbReference>
<dbReference type="Pfam" id="PF13692">
    <property type="entry name" value="Glyco_trans_1_4"/>
    <property type="match status" value="1"/>
</dbReference>
<dbReference type="InterPro" id="IPR023881">
    <property type="entry name" value="Thiol_BshA"/>
</dbReference>
<name>A0AA49Q4R1_9BACT</name>
<accession>A0AA49Q4R1</accession>
<dbReference type="PANTHER" id="PTHR45947:SF3">
    <property type="entry name" value="SULFOQUINOVOSYL TRANSFERASE SQD2"/>
    <property type="match status" value="1"/>
</dbReference>